<proteinExistence type="inferred from homology"/>
<reference evidence="3 4" key="1">
    <citation type="submission" date="2023-11" db="EMBL/GenBank/DDBJ databases">
        <title>Halocaridina rubra genome assembly.</title>
        <authorList>
            <person name="Smith C."/>
        </authorList>
    </citation>
    <scope>NUCLEOTIDE SEQUENCE [LARGE SCALE GENOMIC DNA]</scope>
    <source>
        <strain evidence="3">EP-1</strain>
        <tissue evidence="3">Whole</tissue>
    </source>
</reference>
<dbReference type="SUPFAM" id="SSF103473">
    <property type="entry name" value="MFS general substrate transporter"/>
    <property type="match status" value="1"/>
</dbReference>
<keyword evidence="2" id="KW-0812">Transmembrane</keyword>
<dbReference type="PANTHER" id="PTHR11328">
    <property type="entry name" value="MAJOR FACILITATOR SUPERFAMILY DOMAIN-CONTAINING PROTEIN"/>
    <property type="match status" value="1"/>
</dbReference>
<evidence type="ECO:0000313" key="3">
    <source>
        <dbReference type="EMBL" id="KAK7069281.1"/>
    </source>
</evidence>
<dbReference type="GO" id="GO:0005886">
    <property type="term" value="C:plasma membrane"/>
    <property type="evidence" value="ECO:0007669"/>
    <property type="project" value="TreeGrafter"/>
</dbReference>
<keyword evidence="4" id="KW-1185">Reference proteome</keyword>
<dbReference type="Gene3D" id="1.20.1250.20">
    <property type="entry name" value="MFS general substrate transporter like domains"/>
    <property type="match status" value="1"/>
</dbReference>
<evidence type="ECO:0000256" key="1">
    <source>
        <dbReference type="ARBA" id="ARBA00008335"/>
    </source>
</evidence>
<protein>
    <submittedName>
        <fullName evidence="3">Major facilitator superfamily domain-containing protein 12</fullName>
    </submittedName>
</protein>
<dbReference type="AlphaFoldDB" id="A0AAN8WS43"/>
<keyword evidence="2" id="KW-0472">Membrane</keyword>
<accession>A0AAN8WS43</accession>
<dbReference type="Proteomes" id="UP001381693">
    <property type="component" value="Unassembled WGS sequence"/>
</dbReference>
<comment type="caution">
    <text evidence="3">The sequence shown here is derived from an EMBL/GenBank/DDBJ whole genome shotgun (WGS) entry which is preliminary data.</text>
</comment>
<dbReference type="EMBL" id="JAXCGZ010016987">
    <property type="protein sequence ID" value="KAK7069281.1"/>
    <property type="molecule type" value="Genomic_DNA"/>
</dbReference>
<feature type="transmembrane region" description="Helical" evidence="2">
    <location>
        <begin position="33"/>
        <end position="52"/>
    </location>
</feature>
<organism evidence="3 4">
    <name type="scientific">Halocaridina rubra</name>
    <name type="common">Hawaiian red shrimp</name>
    <dbReference type="NCBI Taxonomy" id="373956"/>
    <lineage>
        <taxon>Eukaryota</taxon>
        <taxon>Metazoa</taxon>
        <taxon>Ecdysozoa</taxon>
        <taxon>Arthropoda</taxon>
        <taxon>Crustacea</taxon>
        <taxon>Multicrustacea</taxon>
        <taxon>Malacostraca</taxon>
        <taxon>Eumalacostraca</taxon>
        <taxon>Eucarida</taxon>
        <taxon>Decapoda</taxon>
        <taxon>Pleocyemata</taxon>
        <taxon>Caridea</taxon>
        <taxon>Atyoidea</taxon>
        <taxon>Atyidae</taxon>
        <taxon>Halocaridina</taxon>
    </lineage>
</organism>
<dbReference type="GO" id="GO:0015293">
    <property type="term" value="F:symporter activity"/>
    <property type="evidence" value="ECO:0007669"/>
    <property type="project" value="InterPro"/>
</dbReference>
<dbReference type="InterPro" id="IPR036259">
    <property type="entry name" value="MFS_trans_sf"/>
</dbReference>
<dbReference type="InterPro" id="IPR039672">
    <property type="entry name" value="MFS_2"/>
</dbReference>
<dbReference type="GO" id="GO:0008643">
    <property type="term" value="P:carbohydrate transport"/>
    <property type="evidence" value="ECO:0007669"/>
    <property type="project" value="InterPro"/>
</dbReference>
<feature type="transmembrane region" description="Helical" evidence="2">
    <location>
        <begin position="64"/>
        <end position="81"/>
    </location>
</feature>
<comment type="similarity">
    <text evidence="1">Belongs to the major facilitator superfamily.</text>
</comment>
<feature type="transmembrane region" description="Helical" evidence="2">
    <location>
        <begin position="87"/>
        <end position="110"/>
    </location>
</feature>
<name>A0AAN8WS43_HALRR</name>
<keyword evidence="2" id="KW-1133">Transmembrane helix</keyword>
<gene>
    <name evidence="3" type="primary">MFSD12_1</name>
    <name evidence="3" type="ORF">SK128_003151</name>
</gene>
<evidence type="ECO:0000256" key="2">
    <source>
        <dbReference type="SAM" id="Phobius"/>
    </source>
</evidence>
<evidence type="ECO:0000313" key="4">
    <source>
        <dbReference type="Proteomes" id="UP001381693"/>
    </source>
</evidence>
<dbReference type="PANTHER" id="PTHR11328:SF28">
    <property type="entry name" value="MAJOR FACILITATOR SUPERFAMILY DOMAIN-CONTAINING PROTEIN 12"/>
    <property type="match status" value="1"/>
</dbReference>
<sequence length="156" mass="16925">VMLLYASSRLVANLANIYMPIFLQESVHAKETMIALIPLVMSLSGVGSSFILKAMRKVIGKKASVMVGIVVGLLAATLSALPWMPEWALYCLAILWGFSGSLLVILSLAFGADIIGIRTVSLHILKEREKNLLLCDITLWVGFGIPSKVKRVVSDP</sequence>
<feature type="non-terminal residue" evidence="3">
    <location>
        <position position="1"/>
    </location>
</feature>